<dbReference type="PANTHER" id="PTHR46447:SF1">
    <property type="entry name" value="INTERLEUKIN ENHANCER-BINDING FACTOR 2"/>
    <property type="match status" value="1"/>
</dbReference>
<name>A0A5J4P255_9TREM</name>
<dbReference type="EMBL" id="QNGE01000133">
    <property type="protein sequence ID" value="KAA3681769.1"/>
    <property type="molecule type" value="Genomic_DNA"/>
</dbReference>
<dbReference type="Gene3D" id="1.10.1410.40">
    <property type="match status" value="1"/>
</dbReference>
<keyword evidence="6" id="KW-0539">Nucleus</keyword>
<dbReference type="SUPFAM" id="SSF81301">
    <property type="entry name" value="Nucleotidyltransferase"/>
    <property type="match status" value="1"/>
</dbReference>
<feature type="non-terminal residue" evidence="8">
    <location>
        <position position="1"/>
    </location>
</feature>
<dbReference type="GO" id="GO:0071013">
    <property type="term" value="C:catalytic step 2 spliceosome"/>
    <property type="evidence" value="ECO:0007669"/>
    <property type="project" value="TreeGrafter"/>
</dbReference>
<accession>A0A5J4P255</accession>
<evidence type="ECO:0000256" key="5">
    <source>
        <dbReference type="ARBA" id="ARBA00023163"/>
    </source>
</evidence>
<reference evidence="8 9" key="1">
    <citation type="journal article" date="2019" name="Gigascience">
        <title>Whole-genome sequence of the oriental lung fluke Paragonimus westermani.</title>
        <authorList>
            <person name="Oey H."/>
            <person name="Zakrzewski M."/>
            <person name="Narain K."/>
            <person name="Devi K.R."/>
            <person name="Agatsuma T."/>
            <person name="Nawaratna S."/>
            <person name="Gobert G.N."/>
            <person name="Jones M.K."/>
            <person name="Ragan M.A."/>
            <person name="McManus D.P."/>
            <person name="Krause L."/>
        </authorList>
    </citation>
    <scope>NUCLEOTIDE SEQUENCE [LARGE SCALE GENOMIC DNA]</scope>
    <source>
        <strain evidence="8 9">IND2009</strain>
    </source>
</reference>
<dbReference type="Pfam" id="PF20965">
    <property type="entry name" value="DZF_C"/>
    <property type="match status" value="1"/>
</dbReference>
<dbReference type="InterPro" id="IPR049402">
    <property type="entry name" value="DZF_dom_C"/>
</dbReference>
<evidence type="ECO:0000256" key="1">
    <source>
        <dbReference type="ARBA" id="ARBA00004123"/>
    </source>
</evidence>
<proteinExistence type="predicted"/>
<dbReference type="PROSITE" id="PS51703">
    <property type="entry name" value="DZF"/>
    <property type="match status" value="1"/>
</dbReference>
<organism evidence="8 9">
    <name type="scientific">Paragonimus westermani</name>
    <dbReference type="NCBI Taxonomy" id="34504"/>
    <lineage>
        <taxon>Eukaryota</taxon>
        <taxon>Metazoa</taxon>
        <taxon>Spiralia</taxon>
        <taxon>Lophotrochozoa</taxon>
        <taxon>Platyhelminthes</taxon>
        <taxon>Trematoda</taxon>
        <taxon>Digenea</taxon>
        <taxon>Plagiorchiida</taxon>
        <taxon>Troglotremata</taxon>
        <taxon>Troglotrematidae</taxon>
        <taxon>Paragonimus</taxon>
    </lineage>
</organism>
<dbReference type="InterPro" id="IPR052134">
    <property type="entry name" value="ILF2"/>
</dbReference>
<dbReference type="AlphaFoldDB" id="A0A5J4P255"/>
<dbReference type="Proteomes" id="UP000324629">
    <property type="component" value="Unassembled WGS sequence"/>
</dbReference>
<dbReference type="SMART" id="SM00572">
    <property type="entry name" value="DZF"/>
    <property type="match status" value="1"/>
</dbReference>
<dbReference type="GO" id="GO:0003725">
    <property type="term" value="F:double-stranded RNA binding"/>
    <property type="evidence" value="ECO:0007669"/>
    <property type="project" value="TreeGrafter"/>
</dbReference>
<feature type="domain" description="DZF" evidence="7">
    <location>
        <begin position="32"/>
        <end position="399"/>
    </location>
</feature>
<evidence type="ECO:0000313" key="9">
    <source>
        <dbReference type="Proteomes" id="UP000324629"/>
    </source>
</evidence>
<dbReference type="InterPro" id="IPR049401">
    <property type="entry name" value="DZF_dom_N"/>
</dbReference>
<keyword evidence="4" id="KW-0010">Activator</keyword>
<dbReference type="Pfam" id="PF07528">
    <property type="entry name" value="DZF_N"/>
    <property type="match status" value="1"/>
</dbReference>
<sequence length="403" mass="44838">FILGHYCDSYYGAIMSSRGHSRNRYGWLQNSRFVAQLPFDLMLNEQQLFSSFDDHEFTEFMLKYHESLLPSSCEQQALTTLVNRLCEAIDSVIVNPTGTLAGQIEEVRPVGSFKLGTWLAGHDTAEVVVVTRAPPTADVIKNIKSYVEDRFASDKSEKFAVDTQFYGFSVTVGSSIARVFVSTTPANLSKNNSESFSTKPCNSEICSGCNKANTLAGRKGFSHHVMLIESAFIHIHFRVKVLIRIVKHFRRRFKGFQYLSSWMINLLAVYAVTQNITPQPLPINLAFRRFLQLLSSGMLVPGSVGLVDPCEPGALRLHSCISLSEQDELCCTAQTLLRSLIHGAHEILFTFDEYAEGASSEQFLQCVSAKCGLDIKWSEPAFIPENAQTTGVYITESAQVTAV</sequence>
<dbReference type="InterPro" id="IPR006561">
    <property type="entry name" value="DZF_dom"/>
</dbReference>
<dbReference type="Gene3D" id="3.30.460.10">
    <property type="entry name" value="Beta Polymerase, domain 2"/>
    <property type="match status" value="1"/>
</dbReference>
<evidence type="ECO:0000313" key="8">
    <source>
        <dbReference type="EMBL" id="KAA3681769.1"/>
    </source>
</evidence>
<dbReference type="PROSITE" id="PS50152">
    <property type="entry name" value="25A_SYNTH_3"/>
    <property type="match status" value="1"/>
</dbReference>
<evidence type="ECO:0000256" key="6">
    <source>
        <dbReference type="ARBA" id="ARBA00023242"/>
    </source>
</evidence>
<comment type="subcellular location">
    <subcellularLocation>
        <location evidence="1">Nucleus</location>
    </subcellularLocation>
</comment>
<keyword evidence="3" id="KW-0238">DNA-binding</keyword>
<dbReference type="InterPro" id="IPR043519">
    <property type="entry name" value="NT_sf"/>
</dbReference>
<evidence type="ECO:0000256" key="3">
    <source>
        <dbReference type="ARBA" id="ARBA00023125"/>
    </source>
</evidence>
<evidence type="ECO:0000256" key="2">
    <source>
        <dbReference type="ARBA" id="ARBA00023015"/>
    </source>
</evidence>
<dbReference type="GO" id="GO:0045893">
    <property type="term" value="P:positive regulation of DNA-templated transcription"/>
    <property type="evidence" value="ECO:0007669"/>
    <property type="project" value="TreeGrafter"/>
</dbReference>
<keyword evidence="5" id="KW-0804">Transcription</keyword>
<keyword evidence="9" id="KW-1185">Reference proteome</keyword>
<keyword evidence="2" id="KW-0805">Transcription regulation</keyword>
<protein>
    <submittedName>
        <fullName evidence="8">Interleukin enhancer-binding factor 2</fullName>
    </submittedName>
</protein>
<dbReference type="PANTHER" id="PTHR46447">
    <property type="entry name" value="INTERLEUKIN ENHANCER-BINDING FACTOR"/>
    <property type="match status" value="1"/>
</dbReference>
<gene>
    <name evidence="8" type="ORF">DEA37_0002280</name>
</gene>
<evidence type="ECO:0000259" key="7">
    <source>
        <dbReference type="PROSITE" id="PS51703"/>
    </source>
</evidence>
<evidence type="ECO:0000256" key="4">
    <source>
        <dbReference type="ARBA" id="ARBA00023159"/>
    </source>
</evidence>
<dbReference type="GO" id="GO:0003677">
    <property type="term" value="F:DNA binding"/>
    <property type="evidence" value="ECO:0007669"/>
    <property type="project" value="UniProtKB-KW"/>
</dbReference>
<comment type="caution">
    <text evidence="8">The sequence shown here is derived from an EMBL/GenBank/DDBJ whole genome shotgun (WGS) entry which is preliminary data.</text>
</comment>